<dbReference type="Pfam" id="PF08471">
    <property type="entry name" value="Ribonuc_red_2_N"/>
    <property type="match status" value="1"/>
</dbReference>
<feature type="domain" description="Ribonucleotide reductase large subunit C-terminal" evidence="16">
    <location>
        <begin position="196"/>
        <end position="769"/>
    </location>
</feature>
<feature type="compositionally biased region" description="Polar residues" evidence="15">
    <location>
        <begin position="1051"/>
        <end position="1067"/>
    </location>
</feature>
<evidence type="ECO:0000256" key="6">
    <source>
        <dbReference type="ARBA" id="ARBA00022634"/>
    </source>
</evidence>
<evidence type="ECO:0000256" key="3">
    <source>
        <dbReference type="ARBA" id="ARBA00012274"/>
    </source>
</evidence>
<evidence type="ECO:0000256" key="13">
    <source>
        <dbReference type="RuleBase" id="RU364064"/>
    </source>
</evidence>
<evidence type="ECO:0000256" key="14">
    <source>
        <dbReference type="SAM" id="Coils"/>
    </source>
</evidence>
<accession>A0A1H6A275</accession>
<feature type="region of interest" description="Disordered" evidence="15">
    <location>
        <begin position="1051"/>
        <end position="1091"/>
    </location>
</feature>
<evidence type="ECO:0000259" key="17">
    <source>
        <dbReference type="Pfam" id="PF08471"/>
    </source>
</evidence>
<organism evidence="19 20">
    <name type="scientific">Bryocella elongata</name>
    <dbReference type="NCBI Taxonomy" id="863522"/>
    <lineage>
        <taxon>Bacteria</taxon>
        <taxon>Pseudomonadati</taxon>
        <taxon>Acidobacteriota</taxon>
        <taxon>Terriglobia</taxon>
        <taxon>Terriglobales</taxon>
        <taxon>Acidobacteriaceae</taxon>
        <taxon>Bryocella</taxon>
    </lineage>
</organism>
<dbReference type="Pfam" id="PF12637">
    <property type="entry name" value="TSCPD"/>
    <property type="match status" value="1"/>
</dbReference>
<dbReference type="GO" id="GO:0004748">
    <property type="term" value="F:ribonucleoside-diphosphate reductase activity, thioredoxin disulfide as acceptor"/>
    <property type="evidence" value="ECO:0007669"/>
    <property type="project" value="UniProtKB-EC"/>
</dbReference>
<evidence type="ECO:0000256" key="9">
    <source>
        <dbReference type="ARBA" id="ARBA00023157"/>
    </source>
</evidence>
<gene>
    <name evidence="19" type="ORF">SAMN05421819_2858</name>
</gene>
<dbReference type="GO" id="GO:0050897">
    <property type="term" value="F:cobalt ion binding"/>
    <property type="evidence" value="ECO:0007669"/>
    <property type="project" value="InterPro"/>
</dbReference>
<dbReference type="InterPro" id="IPR024434">
    <property type="entry name" value="TSCPD_dom"/>
</dbReference>
<evidence type="ECO:0000313" key="19">
    <source>
        <dbReference type="EMBL" id="SEG42452.1"/>
    </source>
</evidence>
<comment type="similarity">
    <text evidence="2 13">Belongs to the ribonucleoside diphosphate reductase class-2 family.</text>
</comment>
<dbReference type="Proteomes" id="UP000236728">
    <property type="component" value="Unassembled WGS sequence"/>
</dbReference>
<dbReference type="EC" id="1.17.4.1" evidence="3 13"/>
<sequence>MSEISSTAIHALSALDAAAITTSPAPSRAKSAPGLTFERHFTRPGVSPMDEVAWELRDAVIQDYKGKLIFEQKNVEVPADWSMTATNIVASKYLHGRVGTPERESGVRALISRVAESMRDWGIRDGYFATANDAQIFFDELTHLLVNQKAAFNSPVWFNVGCDRLEPNSDAQNWHWTAEQGKVLFSTTGYSNPQCSACFINSVGDSLDSILTLAKTEGMLFKWGSGAGSNLSAIRGSMETLSGGGTASGPLSFMRGFDAFAGVIKSGGKTRRAAKMVILNIDHPDIEDFIQCKVKEEAKAWHLMQAGYDGSGPDSEAFASIFFQNANNSVRVTDEFMHAVETDGSFTTRTVKNREEVKEYKARDLMHQIAEATWQCGDPGMQFDTTINRWHTSKNTARINASNPCSEYMFLDDSACNLASFNLMKFLTPAGKFDVESYRHAISVVTTAMEIIVDAAGYPTEQIAKNSHDYRPLGLGYANLGALLMNFGLPYDSDAGRAFAATVTAILCGDAYAQSARIAATCPPLGAATPLTQSTGVQGGACPGFYVNREPFLDVVRMHRASVNNIDSSLKVSGTSSYVDNAGFIAPQLEEMKAASQAAWDEALVLGEKYGYRNSQVTVLAPTGTIGFMMDCDTTGIEPDLALVKYKKLVGGGMIKIVNNTVPGALFKLGYNEHEVEGIVNYIDATGTIEGAPALKPEHLAVFDCSFKPAKGTRTISWLGHVKMMAATQPFLSGAISKTVNLPNDCSVQDIADAYMESWRLGLKAVAIYRDGSKGTQPLNVSAQTDADKKGTSVTATKNAVILSGAESQSDSAKSKNPDPDRLTSVVENLSADKAALSQQLAETAAAKSALEARVADLIAAATSAQDATDQTAPPRAVRHRLPSERASITHKFRIADHEGYLTVGLYPNGTPGEIFIRMAKEGSTISGLMDSFATAVSMCLQHGVPLKLLCEKFAHTRFEPSGWTGNEQIGYAKSIMDYLFRWMQLRFLSGQQLDLFANLRPATPVETVILSAAPDLAKRVEGAESKNLHDTAPSTPSGTLSASIFGDAHQQFSGTNEPTATHQQSEPWALNPDPSSLTDRRAPQGGIASEPQATIAKDLTAASGLSQSGTWPLGPGPSTIEDRGIYHAASAMKEMYEMGDSPSCSTCGAIMTRNGSCYRCMECGSTSGCS</sequence>
<dbReference type="AlphaFoldDB" id="A0A1H6A275"/>
<dbReference type="InterPro" id="IPR013678">
    <property type="entry name" value="RNR_2_N"/>
</dbReference>
<evidence type="ECO:0000256" key="4">
    <source>
        <dbReference type="ARBA" id="ARBA00014409"/>
    </source>
</evidence>
<dbReference type="InterPro" id="IPR000788">
    <property type="entry name" value="RNR_lg_C"/>
</dbReference>
<feature type="domain" description="TSCPD" evidence="18">
    <location>
        <begin position="884"/>
        <end position="986"/>
    </location>
</feature>
<protein>
    <recommendedName>
        <fullName evidence="4 13">Vitamin B12-dependent ribonucleotide reductase</fullName>
        <ecNumber evidence="3 13">1.17.4.1</ecNumber>
    </recommendedName>
</protein>
<dbReference type="GO" id="GO:0031419">
    <property type="term" value="F:cobalamin binding"/>
    <property type="evidence" value="ECO:0007669"/>
    <property type="project" value="UniProtKB-KW"/>
</dbReference>
<keyword evidence="10 13" id="KW-0170">Cobalt</keyword>
<dbReference type="GO" id="GO:0071897">
    <property type="term" value="P:DNA biosynthetic process"/>
    <property type="evidence" value="ECO:0007669"/>
    <property type="project" value="UniProtKB-KW"/>
</dbReference>
<dbReference type="SUPFAM" id="SSF51998">
    <property type="entry name" value="PFL-like glycyl radical enzymes"/>
    <property type="match status" value="1"/>
</dbReference>
<keyword evidence="8 13" id="KW-0560">Oxidoreductase</keyword>
<feature type="coiled-coil region" evidence="14">
    <location>
        <begin position="827"/>
        <end position="854"/>
    </location>
</feature>
<evidence type="ECO:0000256" key="1">
    <source>
        <dbReference type="ARBA" id="ARBA00001922"/>
    </source>
</evidence>
<keyword evidence="20" id="KW-1185">Reference proteome</keyword>
<keyword evidence="14" id="KW-0175">Coiled coil</keyword>
<evidence type="ECO:0000256" key="7">
    <source>
        <dbReference type="ARBA" id="ARBA00022741"/>
    </source>
</evidence>
<reference evidence="19 20" key="1">
    <citation type="submission" date="2016-10" db="EMBL/GenBank/DDBJ databases">
        <authorList>
            <person name="de Groot N.N."/>
        </authorList>
    </citation>
    <scope>NUCLEOTIDE SEQUENCE [LARGE SCALE GENOMIC DNA]</scope>
    <source>
        <strain evidence="19 20">DSM 22489</strain>
    </source>
</reference>
<dbReference type="InterPro" id="IPR050862">
    <property type="entry name" value="RdRp_reductase_class-2"/>
</dbReference>
<keyword evidence="9" id="KW-1015">Disulfide bond</keyword>
<comment type="cofactor">
    <cofactor evidence="1 13">
        <name>adenosylcob(III)alamin</name>
        <dbReference type="ChEBI" id="CHEBI:18408"/>
    </cofactor>
</comment>
<feature type="domain" description="Ribonucleotide reductase class II vitamin B12-dependent N-terminal" evidence="17">
    <location>
        <begin position="58"/>
        <end position="148"/>
    </location>
</feature>
<evidence type="ECO:0000256" key="10">
    <source>
        <dbReference type="ARBA" id="ARBA00023285"/>
    </source>
</evidence>
<dbReference type="PANTHER" id="PTHR43371">
    <property type="entry name" value="VITAMIN B12-DEPENDENT RIBONUCLEOTIDE REDUCTASE"/>
    <property type="match status" value="1"/>
</dbReference>
<evidence type="ECO:0000256" key="8">
    <source>
        <dbReference type="ARBA" id="ARBA00023002"/>
    </source>
</evidence>
<evidence type="ECO:0000256" key="12">
    <source>
        <dbReference type="ARBA" id="ARBA00047754"/>
    </source>
</evidence>
<keyword evidence="5 13" id="KW-0846">Cobalamin</keyword>
<proteinExistence type="inferred from homology"/>
<dbReference type="InterPro" id="IPR013344">
    <property type="entry name" value="RNR_NrdJ/NrdZ"/>
</dbReference>
<comment type="catalytic activity">
    <reaction evidence="12 13">
        <text>a 2'-deoxyribonucleoside 5'-diphosphate + [thioredoxin]-disulfide + H2O = a ribonucleoside 5'-diphosphate + [thioredoxin]-dithiol</text>
        <dbReference type="Rhea" id="RHEA:23252"/>
        <dbReference type="Rhea" id="RHEA-COMP:10698"/>
        <dbReference type="Rhea" id="RHEA-COMP:10700"/>
        <dbReference type="ChEBI" id="CHEBI:15377"/>
        <dbReference type="ChEBI" id="CHEBI:29950"/>
        <dbReference type="ChEBI" id="CHEBI:50058"/>
        <dbReference type="ChEBI" id="CHEBI:57930"/>
        <dbReference type="ChEBI" id="CHEBI:73316"/>
        <dbReference type="EC" id="1.17.4.1"/>
    </reaction>
</comment>
<keyword evidence="6 13" id="KW-0237">DNA synthesis</keyword>
<evidence type="ECO:0000256" key="11">
    <source>
        <dbReference type="ARBA" id="ARBA00025437"/>
    </source>
</evidence>
<dbReference type="OrthoDB" id="9762933at2"/>
<dbReference type="CDD" id="cd02888">
    <property type="entry name" value="RNR_II_dimer"/>
    <property type="match status" value="1"/>
</dbReference>
<evidence type="ECO:0000259" key="18">
    <source>
        <dbReference type="Pfam" id="PF12637"/>
    </source>
</evidence>
<dbReference type="NCBIfam" id="NF005122">
    <property type="entry name" value="PRK06556.1"/>
    <property type="match status" value="1"/>
</dbReference>
<dbReference type="RefSeq" id="WP_103933749.1">
    <property type="nucleotide sequence ID" value="NZ_FNVA01000005.1"/>
</dbReference>
<name>A0A1H6A275_9BACT</name>
<dbReference type="Pfam" id="PF02867">
    <property type="entry name" value="Ribonuc_red_lgC"/>
    <property type="match status" value="1"/>
</dbReference>
<feature type="region of interest" description="Disordered" evidence="15">
    <location>
        <begin position="1024"/>
        <end position="1043"/>
    </location>
</feature>
<evidence type="ECO:0000259" key="16">
    <source>
        <dbReference type="Pfam" id="PF02867"/>
    </source>
</evidence>
<evidence type="ECO:0000256" key="15">
    <source>
        <dbReference type="SAM" id="MobiDB-lite"/>
    </source>
</evidence>
<evidence type="ECO:0000313" key="20">
    <source>
        <dbReference type="Proteomes" id="UP000236728"/>
    </source>
</evidence>
<dbReference type="GO" id="GO:0000166">
    <property type="term" value="F:nucleotide binding"/>
    <property type="evidence" value="ECO:0007669"/>
    <property type="project" value="UniProtKB-KW"/>
</dbReference>
<dbReference type="EMBL" id="FNVA01000005">
    <property type="protein sequence ID" value="SEG42452.1"/>
    <property type="molecule type" value="Genomic_DNA"/>
</dbReference>
<dbReference type="PRINTS" id="PR01183">
    <property type="entry name" value="RIBORDTASEM1"/>
</dbReference>
<evidence type="ECO:0000256" key="5">
    <source>
        <dbReference type="ARBA" id="ARBA00022628"/>
    </source>
</evidence>
<dbReference type="PANTHER" id="PTHR43371:SF1">
    <property type="entry name" value="RIBONUCLEOSIDE-DIPHOSPHATE REDUCTASE"/>
    <property type="match status" value="1"/>
</dbReference>
<dbReference type="NCBIfam" id="TIGR02504">
    <property type="entry name" value="NrdJ_Z"/>
    <property type="match status" value="1"/>
</dbReference>
<comment type="function">
    <text evidence="11 13">Catalyzes the reduction of ribonucleotides to deoxyribonucleotides. May function to provide a pool of deoxyribonucleotide precursors for DNA repair during oxygen limitation and/or for immediate growth after restoration of oxygen.</text>
</comment>
<dbReference type="Gene3D" id="3.20.70.20">
    <property type="match status" value="1"/>
</dbReference>
<feature type="compositionally biased region" description="Polar residues" evidence="15">
    <location>
        <begin position="1033"/>
        <end position="1043"/>
    </location>
</feature>
<keyword evidence="7 13" id="KW-0547">Nucleotide-binding</keyword>
<evidence type="ECO:0000256" key="2">
    <source>
        <dbReference type="ARBA" id="ARBA00007405"/>
    </source>
</evidence>